<protein>
    <recommendedName>
        <fullName evidence="6">GerMN domain-containing protein</fullName>
    </recommendedName>
</protein>
<organism evidence="4 5">
    <name type="scientific">Nocardioides ginsengisoli</name>
    <dbReference type="NCBI Taxonomy" id="363868"/>
    <lineage>
        <taxon>Bacteria</taxon>
        <taxon>Bacillati</taxon>
        <taxon>Actinomycetota</taxon>
        <taxon>Actinomycetes</taxon>
        <taxon>Propionibacteriales</taxon>
        <taxon>Nocardioidaceae</taxon>
        <taxon>Nocardioides</taxon>
    </lineage>
</organism>
<proteinExistence type="predicted"/>
<feature type="chain" id="PRO_5046793667" description="GerMN domain-containing protein" evidence="1">
    <location>
        <begin position="24"/>
        <end position="312"/>
    </location>
</feature>
<name>A0ABW3VVW3_9ACTN</name>
<dbReference type="EMBL" id="JBHTLX010000005">
    <property type="protein sequence ID" value="MFD1246705.1"/>
    <property type="molecule type" value="Genomic_DNA"/>
</dbReference>
<feature type="signal peptide" evidence="1">
    <location>
        <begin position="1"/>
        <end position="23"/>
    </location>
</feature>
<dbReference type="InterPro" id="IPR056303">
    <property type="entry name" value="AMIN-like"/>
</dbReference>
<keyword evidence="5" id="KW-1185">Reference proteome</keyword>
<dbReference type="Proteomes" id="UP001597229">
    <property type="component" value="Unassembled WGS sequence"/>
</dbReference>
<evidence type="ECO:0000256" key="1">
    <source>
        <dbReference type="SAM" id="SignalP"/>
    </source>
</evidence>
<dbReference type="RefSeq" id="WP_367917816.1">
    <property type="nucleotide sequence ID" value="NZ_BAABAC010000005.1"/>
</dbReference>
<keyword evidence="1" id="KW-0732">Signal</keyword>
<dbReference type="InterPro" id="IPR019606">
    <property type="entry name" value="GerMN"/>
</dbReference>
<evidence type="ECO:0000259" key="3">
    <source>
        <dbReference type="Pfam" id="PF24837"/>
    </source>
</evidence>
<evidence type="ECO:0000259" key="2">
    <source>
        <dbReference type="Pfam" id="PF10646"/>
    </source>
</evidence>
<sequence length="312" mass="32978">MRRATVLLAGLALLAAPTASSRAATSAGAATTAVSAACQSPVVGPAPTRGQAFLDGVRAGRHDRAHFDRVVFDLTAVAGYDVHYVRRIVQDGSGLPLRLRGRAVLAVRLAPVRAHDDRGRSTAPRRIVRSFTQLRDVRRAGDFEGVVTYGVGLAARGDFRVSLLTRPDRLVVDVAFPGRHPFDCRRGAVEVFFATRDATAAAVTRRVPTPAVARGALTALFAGPVDFDRPRGLVLVDSGAVGFTGLRIRDGIARVRLTGGCASGGSTFTIANEIVPTLKRLPTVDVVKILDPQGHTEEPAGRVDSIPACLEP</sequence>
<evidence type="ECO:0008006" key="6">
    <source>
        <dbReference type="Google" id="ProtNLM"/>
    </source>
</evidence>
<accession>A0ABW3VVW3</accession>
<feature type="domain" description="AMIN-like" evidence="3">
    <location>
        <begin position="54"/>
        <end position="175"/>
    </location>
</feature>
<reference evidence="5" key="1">
    <citation type="journal article" date="2019" name="Int. J. Syst. Evol. Microbiol.">
        <title>The Global Catalogue of Microorganisms (GCM) 10K type strain sequencing project: providing services to taxonomists for standard genome sequencing and annotation.</title>
        <authorList>
            <consortium name="The Broad Institute Genomics Platform"/>
            <consortium name="The Broad Institute Genome Sequencing Center for Infectious Disease"/>
            <person name="Wu L."/>
            <person name="Ma J."/>
        </authorList>
    </citation>
    <scope>NUCLEOTIDE SEQUENCE [LARGE SCALE GENOMIC DNA]</scope>
    <source>
        <strain evidence="5">CCUG 52478</strain>
    </source>
</reference>
<evidence type="ECO:0000313" key="5">
    <source>
        <dbReference type="Proteomes" id="UP001597229"/>
    </source>
</evidence>
<feature type="domain" description="GerMN" evidence="2">
    <location>
        <begin position="191"/>
        <end position="290"/>
    </location>
</feature>
<dbReference type="Pfam" id="PF10646">
    <property type="entry name" value="Germane"/>
    <property type="match status" value="1"/>
</dbReference>
<comment type="caution">
    <text evidence="4">The sequence shown here is derived from an EMBL/GenBank/DDBJ whole genome shotgun (WGS) entry which is preliminary data.</text>
</comment>
<evidence type="ECO:0000313" key="4">
    <source>
        <dbReference type="EMBL" id="MFD1246705.1"/>
    </source>
</evidence>
<dbReference type="Pfam" id="PF24837">
    <property type="entry name" value="AMIN-like"/>
    <property type="match status" value="1"/>
</dbReference>
<gene>
    <name evidence="4" type="ORF">ACFQ3F_02785</name>
</gene>